<dbReference type="Pfam" id="PF01381">
    <property type="entry name" value="HTH_3"/>
    <property type="match status" value="1"/>
</dbReference>
<proteinExistence type="predicted"/>
<dbReference type="PANTHER" id="PTHR46797">
    <property type="entry name" value="HTH-TYPE TRANSCRIPTIONAL REGULATOR"/>
    <property type="match status" value="1"/>
</dbReference>
<evidence type="ECO:0000256" key="1">
    <source>
        <dbReference type="ARBA" id="ARBA00023125"/>
    </source>
</evidence>
<dbReference type="EMBL" id="JAMPKK010000047">
    <property type="protein sequence ID" value="MEP0866596.1"/>
    <property type="molecule type" value="Genomic_DNA"/>
</dbReference>
<dbReference type="InterPro" id="IPR050807">
    <property type="entry name" value="TransReg_Diox_bact_type"/>
</dbReference>
<comment type="caution">
    <text evidence="3">The sequence shown here is derived from an EMBL/GenBank/DDBJ whole genome shotgun (WGS) entry which is preliminary data.</text>
</comment>
<reference evidence="3 4" key="1">
    <citation type="submission" date="2022-04" db="EMBL/GenBank/DDBJ databases">
        <title>Positive selection, recombination, and allopatry shape intraspecific diversity of widespread and dominant cyanobacteria.</title>
        <authorList>
            <person name="Wei J."/>
            <person name="Shu W."/>
            <person name="Hu C."/>
        </authorList>
    </citation>
    <scope>NUCLEOTIDE SEQUENCE [LARGE SCALE GENOMIC DNA]</scope>
    <source>
        <strain evidence="3 4">GB2-A5</strain>
    </source>
</reference>
<dbReference type="InterPro" id="IPR001387">
    <property type="entry name" value="Cro/C1-type_HTH"/>
</dbReference>
<dbReference type="CDD" id="cd00093">
    <property type="entry name" value="HTH_XRE"/>
    <property type="match status" value="1"/>
</dbReference>
<dbReference type="Proteomes" id="UP001442494">
    <property type="component" value="Unassembled WGS sequence"/>
</dbReference>
<gene>
    <name evidence="3" type="ORF">NDI37_19240</name>
</gene>
<dbReference type="SUPFAM" id="SSF47413">
    <property type="entry name" value="lambda repressor-like DNA-binding domains"/>
    <property type="match status" value="1"/>
</dbReference>
<accession>A0ABV0JT73</accession>
<keyword evidence="4" id="KW-1185">Reference proteome</keyword>
<sequence length="297" mass="32035">MNNDDSPTPPDTLLETLAARVRACRRALGLTQEELADRAGLNSRHVQKVEAGELNVTISTLSALALALGVNITDLIEPHLLSGSRPQATSLPRLSPTEMLPCCRNTEGLNSIGLTPERLCHAIFHAYTVIDSIDSRLLEGGLERLGGGTVELANLSSIVGNLLGAGVALHSGGQFVRNGPHKFPDLLSTNSDFASGIEIKVAIETNVPKGHLAKAGTYLTFRYVLVTTSGFDRSHRGDIVSIWEARCGRLSESDFSVSNTAGDSGKTAVIKSEALRRMNLVYFDQALCPYKRYVYFN</sequence>
<dbReference type="PANTHER" id="PTHR46797:SF1">
    <property type="entry name" value="METHYLPHOSPHONATE SYNTHASE"/>
    <property type="match status" value="1"/>
</dbReference>
<evidence type="ECO:0000313" key="3">
    <source>
        <dbReference type="EMBL" id="MEP0866596.1"/>
    </source>
</evidence>
<dbReference type="Gene3D" id="1.10.260.40">
    <property type="entry name" value="lambda repressor-like DNA-binding domains"/>
    <property type="match status" value="1"/>
</dbReference>
<protein>
    <submittedName>
        <fullName evidence="3">Helix-turn-helix domain-containing protein</fullName>
    </submittedName>
</protein>
<organism evidence="3 4">
    <name type="scientific">Funiculus sociatus GB2-A5</name>
    <dbReference type="NCBI Taxonomy" id="2933946"/>
    <lineage>
        <taxon>Bacteria</taxon>
        <taxon>Bacillati</taxon>
        <taxon>Cyanobacteriota</taxon>
        <taxon>Cyanophyceae</taxon>
        <taxon>Coleofasciculales</taxon>
        <taxon>Coleofasciculaceae</taxon>
        <taxon>Funiculus</taxon>
    </lineage>
</organism>
<evidence type="ECO:0000313" key="4">
    <source>
        <dbReference type="Proteomes" id="UP001442494"/>
    </source>
</evidence>
<dbReference type="InterPro" id="IPR010982">
    <property type="entry name" value="Lambda_DNA-bd_dom_sf"/>
</dbReference>
<dbReference type="SMART" id="SM00530">
    <property type="entry name" value="HTH_XRE"/>
    <property type="match status" value="1"/>
</dbReference>
<dbReference type="PROSITE" id="PS50943">
    <property type="entry name" value="HTH_CROC1"/>
    <property type="match status" value="1"/>
</dbReference>
<keyword evidence="1" id="KW-0238">DNA-binding</keyword>
<feature type="domain" description="HTH cro/C1-type" evidence="2">
    <location>
        <begin position="21"/>
        <end position="75"/>
    </location>
</feature>
<name>A0ABV0JT73_9CYAN</name>
<evidence type="ECO:0000259" key="2">
    <source>
        <dbReference type="PROSITE" id="PS50943"/>
    </source>
</evidence>
<dbReference type="RefSeq" id="WP_190421208.1">
    <property type="nucleotide sequence ID" value="NZ_JAMPKK010000047.1"/>
</dbReference>